<dbReference type="STRING" id="576118.SAMN05216216_12110"/>
<accession>A0A1G9H7K8</accession>
<gene>
    <name evidence="1" type="ORF">SAMN05216216_12110</name>
</gene>
<protein>
    <recommendedName>
        <fullName evidence="3">Asparagine synthase (Glutamine-hydrolysing)</fullName>
    </recommendedName>
</protein>
<evidence type="ECO:0008006" key="3">
    <source>
        <dbReference type="Google" id="ProtNLM"/>
    </source>
</evidence>
<sequence>MYDFSDKLHKAFFITELDSNYNNFTKNNLNDKKNIYISKDYLFTRKQIAEKEIYLLGYCMDIRNGDKSVDDIVEKLLLSNDVKDFYDEVEYLNGRFTLIFNDGSDVYVSSDASSLKPVFYNEQYEIIASHVYLIKDILVNNYGVKLTKNKFFRKGFLDYTYHNEIFKLNPSNDVSLNNFKISRIFPRRNKVEKTVDESFNILEPYFNEVNKWLYNQPNKIFSLTGGADSKLSLALVKNLKKDIKFFTYLRSEDDLNKNPASKSIYKTDEFIVNSMADNLDLKHEFFEIPSLNKNHEYYEWMDRTLSSNHSYALSKYFIDNQQYHDALHIKSTVQTLAKSTFRKELYMKNNFKSMVDGLLRWSPIVDTLPDKRKGLDKAVAEYMNRTELDFDNIYDYNMLDLHALEIRLGNFQSIITQETDNVLEVFNIVNSRKIFEALLSPNIDERQNMSLHTAIINKYWPVLNFFGVNTNEDAYQRSSRLEQELVKSKDNNFVIKKGLELLKPNLLSAYTDSNIVILKPRNSPIDPANEYRFEVINNSSNDLTFNLSTIYNNRKGSGTVIVKIDNAEYDVLDLNSGIDIQVSSKSRICIKLDPAKQLKSKSWLKAATLIIK</sequence>
<dbReference type="Proteomes" id="UP000199008">
    <property type="component" value="Unassembled WGS sequence"/>
</dbReference>
<dbReference type="RefSeq" id="WP_092987307.1">
    <property type="nucleotide sequence ID" value="NZ_FNFY01000021.1"/>
</dbReference>
<evidence type="ECO:0000313" key="2">
    <source>
        <dbReference type="Proteomes" id="UP000199008"/>
    </source>
</evidence>
<evidence type="ECO:0000313" key="1">
    <source>
        <dbReference type="EMBL" id="SDL08920.1"/>
    </source>
</evidence>
<reference evidence="2" key="1">
    <citation type="submission" date="2016-10" db="EMBL/GenBank/DDBJ databases">
        <authorList>
            <person name="Varghese N."/>
            <person name="Submissions S."/>
        </authorList>
    </citation>
    <scope>NUCLEOTIDE SEQUENCE [LARGE SCALE GENOMIC DNA]</scope>
    <source>
        <strain evidence="2">CGMCC 1.8895</strain>
    </source>
</reference>
<dbReference type="EMBL" id="FNFY01000021">
    <property type="protein sequence ID" value="SDL08920.1"/>
    <property type="molecule type" value="Genomic_DNA"/>
</dbReference>
<organism evidence="1 2">
    <name type="scientific">Lacicoccus qingdaonensis</name>
    <dbReference type="NCBI Taxonomy" id="576118"/>
    <lineage>
        <taxon>Bacteria</taxon>
        <taxon>Bacillati</taxon>
        <taxon>Bacillota</taxon>
        <taxon>Bacilli</taxon>
        <taxon>Bacillales</taxon>
        <taxon>Salinicoccaceae</taxon>
        <taxon>Lacicoccus</taxon>
    </lineage>
</organism>
<proteinExistence type="predicted"/>
<keyword evidence="2" id="KW-1185">Reference proteome</keyword>
<name>A0A1G9H7K8_9BACL</name>
<dbReference type="AlphaFoldDB" id="A0A1G9H7K8"/>
<dbReference type="OrthoDB" id="2462219at2"/>